<accession>A0ABD1XWL0</accession>
<evidence type="ECO:0000256" key="1">
    <source>
        <dbReference type="PIRSR" id="PIRSR639314-50"/>
    </source>
</evidence>
<dbReference type="InterPro" id="IPR039314">
    <property type="entry name" value="CP12-like"/>
</dbReference>
<dbReference type="SMART" id="SM01093">
    <property type="entry name" value="CP12"/>
    <property type="match status" value="1"/>
</dbReference>
<reference evidence="4 5" key="1">
    <citation type="submission" date="2024-09" db="EMBL/GenBank/DDBJ databases">
        <title>Chromosome-scale assembly of Riccia fluitans.</title>
        <authorList>
            <person name="Paukszto L."/>
            <person name="Sawicki J."/>
            <person name="Karawczyk K."/>
            <person name="Piernik-Szablinska J."/>
            <person name="Szczecinska M."/>
            <person name="Mazdziarz M."/>
        </authorList>
    </citation>
    <scope>NUCLEOTIDE SEQUENCE [LARGE SCALE GENOMIC DNA]</scope>
    <source>
        <strain evidence="4">Rf_01</strain>
        <tissue evidence="4">Aerial parts of the thallus</tissue>
    </source>
</reference>
<keyword evidence="5" id="KW-1185">Reference proteome</keyword>
<proteinExistence type="predicted"/>
<evidence type="ECO:0000313" key="5">
    <source>
        <dbReference type="Proteomes" id="UP001605036"/>
    </source>
</evidence>
<dbReference type="Proteomes" id="UP001605036">
    <property type="component" value="Unassembled WGS sequence"/>
</dbReference>
<dbReference type="Pfam" id="PF02672">
    <property type="entry name" value="CP12"/>
    <property type="match status" value="1"/>
</dbReference>
<sequence>MASIAIASSILVAATAAPAATAVSLSFSSSLRMVSSSSNSAAPLRMKRSRARPVMVMSAPEEATAEIEKISDLIGKAVTEAEDVCKGDATVECVVAWEEVEELSAALAHKKVQIEAQKDPLEKFCDKNPEADECRTYED</sequence>
<feature type="disulfide bond" evidence="1">
    <location>
        <begin position="85"/>
        <end position="93"/>
    </location>
</feature>
<feature type="signal peptide" evidence="2">
    <location>
        <begin position="1"/>
        <end position="22"/>
    </location>
</feature>
<feature type="disulfide bond" evidence="1">
    <location>
        <begin position="125"/>
        <end position="134"/>
    </location>
</feature>
<gene>
    <name evidence="4" type="ORF">R1flu_025034</name>
</gene>
<comment type="caution">
    <text evidence="4">The sequence shown here is derived from an EMBL/GenBank/DDBJ whole genome shotgun (WGS) entry which is preliminary data.</text>
</comment>
<name>A0ABD1XWL0_9MARC</name>
<feature type="domain" description="CP12" evidence="3">
    <location>
        <begin position="70"/>
        <end position="139"/>
    </location>
</feature>
<keyword evidence="1" id="KW-1015">Disulfide bond</keyword>
<dbReference type="InterPro" id="IPR003823">
    <property type="entry name" value="CP12_dom"/>
</dbReference>
<evidence type="ECO:0000256" key="2">
    <source>
        <dbReference type="SAM" id="SignalP"/>
    </source>
</evidence>
<evidence type="ECO:0000313" key="4">
    <source>
        <dbReference type="EMBL" id="KAL2613342.1"/>
    </source>
</evidence>
<keyword evidence="2" id="KW-0732">Signal</keyword>
<protein>
    <recommendedName>
        <fullName evidence="3">CP12 domain-containing protein</fullName>
    </recommendedName>
</protein>
<organism evidence="4 5">
    <name type="scientific">Riccia fluitans</name>
    <dbReference type="NCBI Taxonomy" id="41844"/>
    <lineage>
        <taxon>Eukaryota</taxon>
        <taxon>Viridiplantae</taxon>
        <taxon>Streptophyta</taxon>
        <taxon>Embryophyta</taxon>
        <taxon>Marchantiophyta</taxon>
        <taxon>Marchantiopsida</taxon>
        <taxon>Marchantiidae</taxon>
        <taxon>Marchantiales</taxon>
        <taxon>Ricciaceae</taxon>
        <taxon>Riccia</taxon>
    </lineage>
</organism>
<dbReference type="EMBL" id="JBHFFA010000007">
    <property type="protein sequence ID" value="KAL2613342.1"/>
    <property type="molecule type" value="Genomic_DNA"/>
</dbReference>
<evidence type="ECO:0000259" key="3">
    <source>
        <dbReference type="SMART" id="SM01093"/>
    </source>
</evidence>
<dbReference type="PANTHER" id="PTHR33921:SF16">
    <property type="entry name" value="CALVIN CYCLE PROTEIN CP12-3, CHLOROPLASTIC"/>
    <property type="match status" value="1"/>
</dbReference>
<feature type="chain" id="PRO_5044750226" description="CP12 domain-containing protein" evidence="2">
    <location>
        <begin position="23"/>
        <end position="139"/>
    </location>
</feature>
<dbReference type="PANTHER" id="PTHR33921">
    <property type="entry name" value="CALVIN CYCLE PROTEIN CP12-2, CHLOROPLASTIC"/>
    <property type="match status" value="1"/>
</dbReference>
<dbReference type="AlphaFoldDB" id="A0ABD1XWL0"/>